<name>G1L314_AILME</name>
<dbReference type="HOGENOM" id="CLU_095726_3_0_1"/>
<keyword evidence="5" id="KW-1185">Reference proteome</keyword>
<dbReference type="Pfam" id="PF11938">
    <property type="entry name" value="DUF3456"/>
    <property type="match status" value="1"/>
</dbReference>
<reference evidence="4" key="2">
    <citation type="submission" date="2025-08" db="UniProtKB">
        <authorList>
            <consortium name="Ensembl"/>
        </authorList>
    </citation>
    <scope>IDENTIFICATION</scope>
</reference>
<reference evidence="4" key="3">
    <citation type="submission" date="2025-09" db="UniProtKB">
        <authorList>
            <consortium name="Ensembl"/>
        </authorList>
    </citation>
    <scope>IDENTIFICATION</scope>
</reference>
<sequence length="177" mass="19373">TKGEGCSLTPARAEVVASGSSESSPDSGGSGIPLAHSEAFLADLLDGVCERMNDYKLEEDPLTKEKAFKRFAPRKGDKMYKEFKKFFFYSDAYRPLKFACEAIIEEHEDEIFSLIAQEAHHLADKMCSENAGTVSDVTCVLRAPTPSPPALRQLFFKAPCCLPATTGSSPLNQKDTK</sequence>
<feature type="compositionally biased region" description="Low complexity" evidence="2">
    <location>
        <begin position="18"/>
        <end position="27"/>
    </location>
</feature>
<dbReference type="InterPro" id="IPR021852">
    <property type="entry name" value="DUF3456"/>
</dbReference>
<dbReference type="Ensembl" id="ENSAMET00000001326.2">
    <property type="protein sequence ID" value="ENSAMEP00000001274.2"/>
    <property type="gene ID" value="ENSAMEG00000001222.2"/>
</dbReference>
<dbReference type="InParanoid" id="G1L314"/>
<proteinExistence type="inferred from homology"/>
<evidence type="ECO:0000259" key="3">
    <source>
        <dbReference type="Pfam" id="PF11938"/>
    </source>
</evidence>
<dbReference type="PANTHER" id="PTHR13341">
    <property type="entry name" value="MIR-INTERACTING SAPOSIN-LIKE PROTEIN"/>
    <property type="match status" value="1"/>
</dbReference>
<accession>G1L314</accession>
<dbReference type="AlphaFoldDB" id="G1L314"/>
<protein>
    <submittedName>
        <fullName evidence="4">Uncharacterized LOC100481201</fullName>
    </submittedName>
</protein>
<evidence type="ECO:0000313" key="4">
    <source>
        <dbReference type="Ensembl" id="ENSAMEP00000001274.2"/>
    </source>
</evidence>
<dbReference type="GO" id="GO:0005783">
    <property type="term" value="C:endoplasmic reticulum"/>
    <property type="evidence" value="ECO:0007669"/>
    <property type="project" value="TreeGrafter"/>
</dbReference>
<dbReference type="eggNOG" id="KOG3782">
    <property type="taxonomic scope" value="Eukaryota"/>
</dbReference>
<evidence type="ECO:0000256" key="2">
    <source>
        <dbReference type="SAM" id="MobiDB-lite"/>
    </source>
</evidence>
<evidence type="ECO:0000256" key="1">
    <source>
        <dbReference type="ARBA" id="ARBA00007285"/>
    </source>
</evidence>
<comment type="similarity">
    <text evidence="1">Belongs to the canopy family.</text>
</comment>
<dbReference type="InterPro" id="IPR042415">
    <property type="entry name" value="CNPY"/>
</dbReference>
<organism evidence="4 5">
    <name type="scientific">Ailuropoda melanoleuca</name>
    <name type="common">Giant panda</name>
    <dbReference type="NCBI Taxonomy" id="9646"/>
    <lineage>
        <taxon>Eukaryota</taxon>
        <taxon>Metazoa</taxon>
        <taxon>Chordata</taxon>
        <taxon>Craniata</taxon>
        <taxon>Vertebrata</taxon>
        <taxon>Euteleostomi</taxon>
        <taxon>Mammalia</taxon>
        <taxon>Eutheria</taxon>
        <taxon>Laurasiatheria</taxon>
        <taxon>Carnivora</taxon>
        <taxon>Caniformia</taxon>
        <taxon>Ursidae</taxon>
        <taxon>Ailuropoda</taxon>
    </lineage>
</organism>
<evidence type="ECO:0000313" key="5">
    <source>
        <dbReference type="Proteomes" id="UP000008912"/>
    </source>
</evidence>
<dbReference type="GeneTree" id="ENSGT00940000161119"/>
<dbReference type="PANTHER" id="PTHR13341:SF4">
    <property type="entry name" value="CANOPY FGF SIGNALING REGULATOR 1"/>
    <property type="match status" value="1"/>
</dbReference>
<feature type="domain" description="DUF3456" evidence="3">
    <location>
        <begin position="28"/>
        <end position="131"/>
    </location>
</feature>
<gene>
    <name evidence="4" type="primary">LOC100481201</name>
</gene>
<dbReference type="Proteomes" id="UP000008912">
    <property type="component" value="Unassembled WGS sequence"/>
</dbReference>
<reference evidence="4 5" key="1">
    <citation type="journal article" date="2010" name="Nature">
        <title>The sequence and de novo assembly of the giant panda genome.</title>
        <authorList>
            <person name="Li R."/>
            <person name="Fan W."/>
            <person name="Tian G."/>
            <person name="Zhu H."/>
            <person name="He L."/>
            <person name="Cai J."/>
            <person name="Huang Q."/>
            <person name="Cai Q."/>
            <person name="Li B."/>
            <person name="Bai Y."/>
            <person name="Zhang Z."/>
            <person name="Zhang Y."/>
            <person name="Wang W."/>
            <person name="Li J."/>
            <person name="Wei F."/>
            <person name="Li H."/>
            <person name="Jian M."/>
            <person name="Li J."/>
            <person name="Zhang Z."/>
            <person name="Nielsen R."/>
            <person name="Li D."/>
            <person name="Gu W."/>
            <person name="Yang Z."/>
            <person name="Xuan Z."/>
            <person name="Ryder O.A."/>
            <person name="Leung F.C."/>
            <person name="Zhou Y."/>
            <person name="Cao J."/>
            <person name="Sun X."/>
            <person name="Fu Y."/>
            <person name="Fang X."/>
            <person name="Guo X."/>
            <person name="Wang B."/>
            <person name="Hou R."/>
            <person name="Shen F."/>
            <person name="Mu B."/>
            <person name="Ni P."/>
            <person name="Lin R."/>
            <person name="Qian W."/>
            <person name="Wang G."/>
            <person name="Yu C."/>
            <person name="Nie W."/>
            <person name="Wang J."/>
            <person name="Wu Z."/>
            <person name="Liang H."/>
            <person name="Min J."/>
            <person name="Wu Q."/>
            <person name="Cheng S."/>
            <person name="Ruan J."/>
            <person name="Wang M."/>
            <person name="Shi Z."/>
            <person name="Wen M."/>
            <person name="Liu B."/>
            <person name="Ren X."/>
            <person name="Zheng H."/>
            <person name="Dong D."/>
            <person name="Cook K."/>
            <person name="Shan G."/>
            <person name="Zhang H."/>
            <person name="Kosiol C."/>
            <person name="Xie X."/>
            <person name="Lu Z."/>
            <person name="Zheng H."/>
            <person name="Li Y."/>
            <person name="Steiner C.C."/>
            <person name="Lam T.T."/>
            <person name="Lin S."/>
            <person name="Zhang Q."/>
            <person name="Li G."/>
            <person name="Tian J."/>
            <person name="Gong T."/>
            <person name="Liu H."/>
            <person name="Zhang D."/>
            <person name="Fang L."/>
            <person name="Ye C."/>
            <person name="Zhang J."/>
            <person name="Hu W."/>
            <person name="Xu A."/>
            <person name="Ren Y."/>
            <person name="Zhang G."/>
            <person name="Bruford M.W."/>
            <person name="Li Q."/>
            <person name="Ma L."/>
            <person name="Guo Y."/>
            <person name="An N."/>
            <person name="Hu Y."/>
            <person name="Zheng Y."/>
            <person name="Shi Y."/>
            <person name="Li Z."/>
            <person name="Liu Q."/>
            <person name="Chen Y."/>
            <person name="Zhao J."/>
            <person name="Qu N."/>
            <person name="Zhao S."/>
            <person name="Tian F."/>
            <person name="Wang X."/>
            <person name="Wang H."/>
            <person name="Xu L."/>
            <person name="Liu X."/>
            <person name="Vinar T."/>
            <person name="Wang Y."/>
            <person name="Lam T.W."/>
            <person name="Yiu S.M."/>
            <person name="Liu S."/>
            <person name="Zhang H."/>
            <person name="Li D."/>
            <person name="Huang Y."/>
            <person name="Wang X."/>
            <person name="Yang G."/>
            <person name="Jiang Z."/>
            <person name="Wang J."/>
            <person name="Qin N."/>
            <person name="Li L."/>
            <person name="Li J."/>
            <person name="Bolund L."/>
            <person name="Kristiansen K."/>
            <person name="Wong G.K."/>
            <person name="Olson M."/>
            <person name="Zhang X."/>
            <person name="Li S."/>
            <person name="Yang H."/>
            <person name="Wang J."/>
            <person name="Wang J."/>
        </authorList>
    </citation>
    <scope>NUCLEOTIDE SEQUENCE [LARGE SCALE GENOMIC DNA]</scope>
</reference>
<feature type="region of interest" description="Disordered" evidence="2">
    <location>
        <begin position="1"/>
        <end position="30"/>
    </location>
</feature>